<proteinExistence type="predicted"/>
<evidence type="ECO:0000313" key="3">
    <source>
        <dbReference type="Proteomes" id="UP001178461"/>
    </source>
</evidence>
<dbReference type="EMBL" id="OX395132">
    <property type="protein sequence ID" value="CAI5780491.1"/>
    <property type="molecule type" value="Genomic_DNA"/>
</dbReference>
<evidence type="ECO:0000256" key="1">
    <source>
        <dbReference type="SAM" id="MobiDB-lite"/>
    </source>
</evidence>
<dbReference type="AlphaFoldDB" id="A0AA35P9C9"/>
<sequence length="235" mass="24287">MLSSVQSGESSPNASFLLPLPSGEGRRRGVAGRPGPFRGEKRREVPLRRRFAAGAPGSALDGRKGALPSGACSPRRLASFAGQEEGKPRTSSPPQPGFAPFAELSPLRQSRAAPPPTPGHGGGQGGPAEPLDPSGPSAFASGCPTGEGDARGASRGQPAQASSEGLLQICEVEEGRAWQRSPERASKSTPPRLLKMATAALRGEQRAYEPGRRGASAARNGGKPRGLFPQAWEAE</sequence>
<organism evidence="2 3">
    <name type="scientific">Podarcis lilfordi</name>
    <name type="common">Lilford's wall lizard</name>
    <dbReference type="NCBI Taxonomy" id="74358"/>
    <lineage>
        <taxon>Eukaryota</taxon>
        <taxon>Metazoa</taxon>
        <taxon>Chordata</taxon>
        <taxon>Craniata</taxon>
        <taxon>Vertebrata</taxon>
        <taxon>Euteleostomi</taxon>
        <taxon>Lepidosauria</taxon>
        <taxon>Squamata</taxon>
        <taxon>Bifurcata</taxon>
        <taxon>Unidentata</taxon>
        <taxon>Episquamata</taxon>
        <taxon>Laterata</taxon>
        <taxon>Lacertibaenia</taxon>
        <taxon>Lacertidae</taxon>
        <taxon>Podarcis</taxon>
    </lineage>
</organism>
<feature type="compositionally biased region" description="Polar residues" evidence="1">
    <location>
        <begin position="1"/>
        <end position="14"/>
    </location>
</feature>
<accession>A0AA35P9C9</accession>
<feature type="compositionally biased region" description="Basic and acidic residues" evidence="1">
    <location>
        <begin position="38"/>
        <end position="47"/>
    </location>
</feature>
<keyword evidence="3" id="KW-1185">Reference proteome</keyword>
<gene>
    <name evidence="2" type="ORF">PODLI_1B007316</name>
</gene>
<feature type="region of interest" description="Disordered" evidence="1">
    <location>
        <begin position="1"/>
        <end position="235"/>
    </location>
</feature>
<reference evidence="2" key="1">
    <citation type="submission" date="2022-12" db="EMBL/GenBank/DDBJ databases">
        <authorList>
            <person name="Alioto T."/>
            <person name="Alioto T."/>
            <person name="Gomez Garrido J."/>
        </authorList>
    </citation>
    <scope>NUCLEOTIDE SEQUENCE</scope>
</reference>
<name>A0AA35P9C9_9SAUR</name>
<evidence type="ECO:0000313" key="2">
    <source>
        <dbReference type="EMBL" id="CAI5780491.1"/>
    </source>
</evidence>
<protein>
    <submittedName>
        <fullName evidence="2">Uncharacterized protein</fullName>
    </submittedName>
</protein>
<dbReference type="Proteomes" id="UP001178461">
    <property type="component" value="Chromosome 7"/>
</dbReference>
<feature type="compositionally biased region" description="Basic and acidic residues" evidence="1">
    <location>
        <begin position="173"/>
        <end position="186"/>
    </location>
</feature>
<feature type="compositionally biased region" description="Basic and acidic residues" evidence="1">
    <location>
        <begin position="203"/>
        <end position="212"/>
    </location>
</feature>